<protein>
    <submittedName>
        <fullName evidence="9">SIP3</fullName>
    </submittedName>
</protein>
<dbReference type="RefSeq" id="XP_067551126.1">
    <property type="nucleotide sequence ID" value="XM_067689814.1"/>
</dbReference>
<dbReference type="Proteomes" id="UP000669133">
    <property type="component" value="Unassembled WGS sequence"/>
</dbReference>
<dbReference type="InterPro" id="IPR001849">
    <property type="entry name" value="PH_domain"/>
</dbReference>
<dbReference type="InterPro" id="IPR039463">
    <property type="entry name" value="Sip3/Lam1_BAR"/>
</dbReference>
<keyword evidence="4 6" id="KW-0472">Membrane</keyword>
<dbReference type="PANTHER" id="PTHR14248">
    <property type="entry name" value="CYCLIN Y, ISOFORM A"/>
    <property type="match status" value="1"/>
</dbReference>
<dbReference type="SMART" id="SM00233">
    <property type="entry name" value="PH"/>
    <property type="match status" value="1"/>
</dbReference>
<dbReference type="PROSITE" id="PS51778">
    <property type="entry name" value="VAST"/>
    <property type="match status" value="1"/>
</dbReference>
<evidence type="ECO:0000256" key="6">
    <source>
        <dbReference type="SAM" id="Phobius"/>
    </source>
</evidence>
<dbReference type="PROSITE" id="PS50003">
    <property type="entry name" value="PH_DOMAIN"/>
    <property type="match status" value="1"/>
</dbReference>
<dbReference type="InterPro" id="IPR004148">
    <property type="entry name" value="BAR_dom"/>
</dbReference>
<evidence type="ECO:0000256" key="4">
    <source>
        <dbReference type="ARBA" id="ARBA00023136"/>
    </source>
</evidence>
<evidence type="ECO:0000313" key="10">
    <source>
        <dbReference type="Proteomes" id="UP000669133"/>
    </source>
</evidence>
<name>A0A8H7ZKX3_9ASCO</name>
<accession>A0A8H7ZKX3</accession>
<proteinExistence type="predicted"/>
<comment type="caution">
    <text evidence="9">The sequence shown here is derived from an EMBL/GenBank/DDBJ whole genome shotgun (WGS) entry which is preliminary data.</text>
</comment>
<feature type="transmembrane region" description="Helical" evidence="6">
    <location>
        <begin position="1052"/>
        <end position="1070"/>
    </location>
</feature>
<feature type="compositionally biased region" description="Low complexity" evidence="5">
    <location>
        <begin position="1"/>
        <end position="16"/>
    </location>
</feature>
<dbReference type="Pfam" id="PF16746">
    <property type="entry name" value="BAR_3"/>
    <property type="match status" value="1"/>
</dbReference>
<evidence type="ECO:0000256" key="5">
    <source>
        <dbReference type="SAM" id="MobiDB-lite"/>
    </source>
</evidence>
<feature type="domain" description="PH" evidence="7">
    <location>
        <begin position="348"/>
        <end position="449"/>
    </location>
</feature>
<dbReference type="GO" id="GO:0016020">
    <property type="term" value="C:membrane"/>
    <property type="evidence" value="ECO:0007669"/>
    <property type="project" value="UniProtKB-SubCell"/>
</dbReference>
<organism evidence="9 10">
    <name type="scientific">Candida metapsilosis</name>
    <dbReference type="NCBI Taxonomy" id="273372"/>
    <lineage>
        <taxon>Eukaryota</taxon>
        <taxon>Fungi</taxon>
        <taxon>Dikarya</taxon>
        <taxon>Ascomycota</taxon>
        <taxon>Saccharomycotina</taxon>
        <taxon>Pichiomycetes</taxon>
        <taxon>Debaryomycetaceae</taxon>
        <taxon>Candida/Lodderomyces clade</taxon>
        <taxon>Candida</taxon>
    </lineage>
</organism>
<comment type="subcellular location">
    <subcellularLocation>
        <location evidence="1">Membrane</location>
    </subcellularLocation>
</comment>
<keyword evidence="2 6" id="KW-0812">Transmembrane</keyword>
<dbReference type="EMBL" id="JAEOAQ010000001">
    <property type="protein sequence ID" value="KAG5422010.1"/>
    <property type="molecule type" value="Genomic_DNA"/>
</dbReference>
<dbReference type="Gene3D" id="1.20.1270.60">
    <property type="entry name" value="Arfaptin homology (AH) domain/BAR domain"/>
    <property type="match status" value="1"/>
</dbReference>
<evidence type="ECO:0000313" key="9">
    <source>
        <dbReference type="EMBL" id="KAG5422010.1"/>
    </source>
</evidence>
<feature type="compositionally biased region" description="Low complexity" evidence="5">
    <location>
        <begin position="28"/>
        <end position="38"/>
    </location>
</feature>
<keyword evidence="10" id="KW-1185">Reference proteome</keyword>
<evidence type="ECO:0000259" key="8">
    <source>
        <dbReference type="PROSITE" id="PS51778"/>
    </source>
</evidence>
<dbReference type="CDD" id="cd07609">
    <property type="entry name" value="BAR_SIP3_fungi"/>
    <property type="match status" value="1"/>
</dbReference>
<evidence type="ECO:0000259" key="7">
    <source>
        <dbReference type="PROSITE" id="PS50003"/>
    </source>
</evidence>
<sequence length="1263" mass="145106">MGSTQQTPQGSQPSTQKVPNGTPAKRSQQQQQQQQQQQKVSAHPAQQSKTNKMKPKPKHQILRQFKLISVNFKEAALDSPSFRASVNHLDIQLMNIEQWLLAITSSLKKMPKYVKEVETFCDSFLEYLFPNFLQDGFVDQEYSSQALQATLAGMKQIWSRSLFALSINPSILNELTQFRTINVIKYRELRRKFEQSQRKYDRYMNIFASSSKSKDAVMVMEDAKQLYQVRKEYLHVSLDIICELQNLRTNLDTLIVSLMTSLWEKKYSVFATNEPGDSLRKQYEQIQRVQEWSNSIASASNDIKNDMLIARKQVEDGSSIQFQPSLNANDYTVSTINYKSLQNIVEPAIEKHGYLFMKTWTEKSTKAIWVRRWCYIKNGVFGMYLLNAMQTSVQESDKIGLFLCNTRYAPNEDRRFCFDLKTSEFTLTLQAESLIELKSWLKVFDNEKDRISALPPDADLFRVASTRFPPIFAEFASTENTSMDLELSSTRVVNSGGQAIVSGSMIRNVDKFAKMYGVDLYADIPRVHPPIMTDRTRDSFVAYCTSFRAIDIPHALTANVWGSVNWGLYYLEGAIENAETTPPRRVLKDQPMIEYQEKQLGSAVPYPQFYPRELITFDIQMRALFESVVEPGEYCVMSFCCIWAPNSKQELSGRCFLTTHHIYFYMQALGFVALYKAYIGECVSIEAASQSGFETLKVYTVDGLIRLKLFMEDAKMIRNKYRYLIDNIVSDNPESLEDVLQRFKEIEADIHQESQDRAVVQEINKLTKRLSNKALINNKFFVGGETASIAPNRSGKITSYQVDFTPQFYLVSEKIYSLPPKAIFHALLGDESDIFNRETATLKFGFEVKKPWRIDTKEGNLLYRQGIRPVLLNGKTKHLRYEQTIERMDDNSYYVFTHKLSLFDFSLGSPFTYVAKFVLIGAAGKRTKVYFYSKLIFEHSSCWNPIIKQVSKSIALDQVSKINQKLRSVVKAVGTHGQIAKAIYLYGKLSHTSDPETEEPPSKLPVIQLGIDDCSSLLLQRAYKFLRDAIIGLISLGISITRLIFNNLKSNQIYLIMIVALIGSNLFLLGKTSVTYWTVHRGNSLAEDFVKQNPLLLQRAVYSQDVLNEFKSQMSALNSTISSSKPFELFEAESFTYNYQNLSRLFNDDAIPWKSDIQEIHNNLRSEFRAIGIERYNLLVQLRLLQNKEKEITQREFTNWLVNEVDRCDSMQKYVTSGIQDEKKRRKRASFGDSVESNRNLTEGVDGIVSYCNNCRQLLGELL</sequence>
<keyword evidence="3 6" id="KW-1133">Transmembrane helix</keyword>
<evidence type="ECO:0000256" key="3">
    <source>
        <dbReference type="ARBA" id="ARBA00022989"/>
    </source>
</evidence>
<feature type="region of interest" description="Disordered" evidence="5">
    <location>
        <begin position="1"/>
        <end position="58"/>
    </location>
</feature>
<feature type="transmembrane region" description="Helical" evidence="6">
    <location>
        <begin position="1025"/>
        <end position="1045"/>
    </location>
</feature>
<evidence type="ECO:0000256" key="2">
    <source>
        <dbReference type="ARBA" id="ARBA00022692"/>
    </source>
</evidence>
<gene>
    <name evidence="9" type="ORF">I9W82_001103</name>
</gene>
<reference evidence="9 10" key="1">
    <citation type="submission" date="2020-12" db="EMBL/GenBank/DDBJ databases">
        <title>Effect of drift, selection, and recombination on the evolution of hybrid genomes in Candida yeast pathogens.</title>
        <authorList>
            <person name="Mixao V."/>
            <person name="Ksiezopolska E."/>
            <person name="Saus E."/>
            <person name="Boekhout T."/>
            <person name="Gacser A."/>
            <person name="Gabaldon T."/>
        </authorList>
    </citation>
    <scope>NUCLEOTIDE SEQUENCE [LARGE SCALE GENOMIC DNA]</scope>
    <source>
        <strain evidence="9 10">BP57</strain>
    </source>
</reference>
<dbReference type="GeneID" id="93649732"/>
<dbReference type="InterPro" id="IPR031968">
    <property type="entry name" value="VASt"/>
</dbReference>
<dbReference type="GO" id="GO:0005737">
    <property type="term" value="C:cytoplasm"/>
    <property type="evidence" value="ECO:0007669"/>
    <property type="project" value="InterPro"/>
</dbReference>
<dbReference type="CDD" id="cd13280">
    <property type="entry name" value="PH_SIP3"/>
    <property type="match status" value="1"/>
</dbReference>
<dbReference type="Pfam" id="PF00169">
    <property type="entry name" value="PH"/>
    <property type="match status" value="1"/>
</dbReference>
<dbReference type="InterPro" id="IPR011993">
    <property type="entry name" value="PH-like_dom_sf"/>
</dbReference>
<dbReference type="OrthoDB" id="10070851at2759"/>
<evidence type="ECO:0000256" key="1">
    <source>
        <dbReference type="ARBA" id="ARBA00004370"/>
    </source>
</evidence>
<dbReference type="Gene3D" id="2.30.29.30">
    <property type="entry name" value="Pleckstrin-homology domain (PH domain)/Phosphotyrosine-binding domain (PTB)"/>
    <property type="match status" value="1"/>
</dbReference>
<dbReference type="AlphaFoldDB" id="A0A8H7ZKX3"/>
<feature type="domain" description="VASt" evidence="8">
    <location>
        <begin position="807"/>
        <end position="963"/>
    </location>
</feature>
<dbReference type="SUPFAM" id="SSF50729">
    <property type="entry name" value="PH domain-like"/>
    <property type="match status" value="1"/>
</dbReference>
<dbReference type="SUPFAM" id="SSF103657">
    <property type="entry name" value="BAR/IMD domain-like"/>
    <property type="match status" value="1"/>
</dbReference>
<dbReference type="InterPro" id="IPR042067">
    <property type="entry name" value="Sip3_PH"/>
</dbReference>
<dbReference type="InterPro" id="IPR027267">
    <property type="entry name" value="AH/BAR_dom_sf"/>
</dbReference>